<dbReference type="STRING" id="683260.SAMN05421874_111159"/>
<evidence type="ECO:0000313" key="2">
    <source>
        <dbReference type="EMBL" id="SDK80592.1"/>
    </source>
</evidence>
<proteinExistence type="predicted"/>
<dbReference type="Gene3D" id="2.60.120.600">
    <property type="entry name" value="Domain of unknown function DUF1214, C-terminal domain"/>
    <property type="match status" value="1"/>
</dbReference>
<reference evidence="2 3" key="1">
    <citation type="submission" date="2016-10" db="EMBL/GenBank/DDBJ databases">
        <authorList>
            <person name="de Groot N.N."/>
        </authorList>
    </citation>
    <scope>NUCLEOTIDE SEQUENCE [LARGE SCALE GENOMIC DNA]</scope>
    <source>
        <strain evidence="2 3">CGMCC 4.5681</strain>
    </source>
</reference>
<evidence type="ECO:0000259" key="1">
    <source>
        <dbReference type="Pfam" id="PF06742"/>
    </source>
</evidence>
<dbReference type="PANTHER" id="PTHR36509:SF2">
    <property type="entry name" value="BLL3101 PROTEIN"/>
    <property type="match status" value="1"/>
</dbReference>
<evidence type="ECO:0000313" key="3">
    <source>
        <dbReference type="Proteomes" id="UP000198683"/>
    </source>
</evidence>
<gene>
    <name evidence="2" type="ORF">SAMN05421874_111159</name>
</gene>
<protein>
    <recommendedName>
        <fullName evidence="1">DUF1214 domain-containing protein</fullName>
    </recommendedName>
</protein>
<accession>A0A1G9EWN5</accession>
<dbReference type="Pfam" id="PF06742">
    <property type="entry name" value="DUF1214"/>
    <property type="match status" value="1"/>
</dbReference>
<organism evidence="2 3">
    <name type="scientific">Nonomuraea maritima</name>
    <dbReference type="NCBI Taxonomy" id="683260"/>
    <lineage>
        <taxon>Bacteria</taxon>
        <taxon>Bacillati</taxon>
        <taxon>Actinomycetota</taxon>
        <taxon>Actinomycetes</taxon>
        <taxon>Streptosporangiales</taxon>
        <taxon>Streptosporangiaceae</taxon>
        <taxon>Nonomuraea</taxon>
    </lineage>
</organism>
<dbReference type="SUPFAM" id="SSF160935">
    <property type="entry name" value="VPA0735-like"/>
    <property type="match status" value="1"/>
</dbReference>
<feature type="domain" description="DUF1214" evidence="1">
    <location>
        <begin position="1"/>
        <end position="67"/>
    </location>
</feature>
<sequence length="83" mass="9189">MYDPQGFLVENPIERYEIGHTAEPIANPDGSVDLFVQHEPPAGSRSNWLPAPAGDFNLILRMYWPQQSAIDGTWKPPAVGRAS</sequence>
<dbReference type="AlphaFoldDB" id="A0A1G9EWN5"/>
<dbReference type="EMBL" id="FNFB01000011">
    <property type="protein sequence ID" value="SDK80592.1"/>
    <property type="molecule type" value="Genomic_DNA"/>
</dbReference>
<dbReference type="InterPro" id="IPR037049">
    <property type="entry name" value="DUF1214_C_sf"/>
</dbReference>
<dbReference type="Proteomes" id="UP000198683">
    <property type="component" value="Unassembled WGS sequence"/>
</dbReference>
<dbReference type="InterPro" id="IPR010621">
    <property type="entry name" value="DUF1214"/>
</dbReference>
<keyword evidence="3" id="KW-1185">Reference proteome</keyword>
<dbReference type="PANTHER" id="PTHR36509">
    <property type="entry name" value="BLL3101 PROTEIN"/>
    <property type="match status" value="1"/>
</dbReference>
<name>A0A1G9EWN5_9ACTN</name>